<reference evidence="2" key="1">
    <citation type="submission" date="2021-06" db="EMBL/GenBank/DDBJ databases">
        <authorList>
            <person name="Kallberg Y."/>
            <person name="Tangrot J."/>
            <person name="Rosling A."/>
        </authorList>
    </citation>
    <scope>NUCLEOTIDE SEQUENCE</scope>
    <source>
        <strain evidence="2">MA453B</strain>
    </source>
</reference>
<dbReference type="Proteomes" id="UP000789405">
    <property type="component" value="Unassembled WGS sequence"/>
</dbReference>
<proteinExistence type="predicted"/>
<evidence type="ECO:0000313" key="3">
    <source>
        <dbReference type="Proteomes" id="UP000789405"/>
    </source>
</evidence>
<feature type="transmembrane region" description="Helical" evidence="1">
    <location>
        <begin position="39"/>
        <end position="60"/>
    </location>
</feature>
<dbReference type="OrthoDB" id="407617at2759"/>
<keyword evidence="1" id="KW-1133">Transmembrane helix</keyword>
<dbReference type="AlphaFoldDB" id="A0A9N8WH40"/>
<evidence type="ECO:0000313" key="2">
    <source>
        <dbReference type="EMBL" id="CAG8483148.1"/>
    </source>
</evidence>
<name>A0A9N8WH40_9GLOM</name>
<keyword evidence="3" id="KW-1185">Reference proteome</keyword>
<dbReference type="EMBL" id="CAJVPY010000607">
    <property type="protein sequence ID" value="CAG8483148.1"/>
    <property type="molecule type" value="Genomic_DNA"/>
</dbReference>
<keyword evidence="1" id="KW-0812">Transmembrane</keyword>
<gene>
    <name evidence="2" type="ORF">DERYTH_LOCUS2031</name>
</gene>
<accession>A0A9N8WH40</accession>
<organism evidence="2 3">
    <name type="scientific">Dentiscutata erythropus</name>
    <dbReference type="NCBI Taxonomy" id="1348616"/>
    <lineage>
        <taxon>Eukaryota</taxon>
        <taxon>Fungi</taxon>
        <taxon>Fungi incertae sedis</taxon>
        <taxon>Mucoromycota</taxon>
        <taxon>Glomeromycotina</taxon>
        <taxon>Glomeromycetes</taxon>
        <taxon>Diversisporales</taxon>
        <taxon>Gigasporaceae</taxon>
        <taxon>Dentiscutata</taxon>
    </lineage>
</organism>
<evidence type="ECO:0000256" key="1">
    <source>
        <dbReference type="SAM" id="Phobius"/>
    </source>
</evidence>
<keyword evidence="1" id="KW-0472">Membrane</keyword>
<protein>
    <submittedName>
        <fullName evidence="2">20252_t:CDS:1</fullName>
    </submittedName>
</protein>
<sequence length="120" mass="13299">MSIWTASCLFYGIYAVVDELSIALIIQPLAYGRKVVCGISLIFLTIDILGFGLSALSLAFNPPPFDIFAALYYLSAITQENNTISNEKLVITIDDRNNNNYSNEELQITIDDRSNNSHSS</sequence>
<comment type="caution">
    <text evidence="2">The sequence shown here is derived from an EMBL/GenBank/DDBJ whole genome shotgun (WGS) entry which is preliminary data.</text>
</comment>